<dbReference type="EMBL" id="ML170179">
    <property type="protein sequence ID" value="TDL21751.1"/>
    <property type="molecule type" value="Genomic_DNA"/>
</dbReference>
<gene>
    <name evidence="2" type="ORF">BD410DRAFT_804115</name>
</gene>
<name>A0A4Y7Q352_9AGAM</name>
<evidence type="ECO:0000313" key="3">
    <source>
        <dbReference type="Proteomes" id="UP000294933"/>
    </source>
</evidence>
<evidence type="ECO:0000256" key="1">
    <source>
        <dbReference type="SAM" id="MobiDB-lite"/>
    </source>
</evidence>
<organism evidence="2 3">
    <name type="scientific">Rickenella mellea</name>
    <dbReference type="NCBI Taxonomy" id="50990"/>
    <lineage>
        <taxon>Eukaryota</taxon>
        <taxon>Fungi</taxon>
        <taxon>Dikarya</taxon>
        <taxon>Basidiomycota</taxon>
        <taxon>Agaricomycotina</taxon>
        <taxon>Agaricomycetes</taxon>
        <taxon>Hymenochaetales</taxon>
        <taxon>Rickenellaceae</taxon>
        <taxon>Rickenella</taxon>
    </lineage>
</organism>
<protein>
    <submittedName>
        <fullName evidence="2">Uncharacterized protein</fullName>
    </submittedName>
</protein>
<evidence type="ECO:0000313" key="2">
    <source>
        <dbReference type="EMBL" id="TDL21751.1"/>
    </source>
</evidence>
<sequence length="200" mass="22647">MSALMLCDSSRTTALHALYWRRLEITSTDKHEWLLKSKLARIHLEYSVGIHNVNINPLLTSLNSNKQKDMERSTTGISRGTCFYTSGHQCDGMSGYTVIPSTYFVRSEDWNVGIFVSGDTRSGSRAYETPVSNSDRLLQYKDDQHWISTHPINLIEDSSSPHPENASPAGGVTKQAQPRWRFQPNWNEKWGTTSVAQFAH</sequence>
<dbReference type="Proteomes" id="UP000294933">
    <property type="component" value="Unassembled WGS sequence"/>
</dbReference>
<dbReference type="AlphaFoldDB" id="A0A4Y7Q352"/>
<accession>A0A4Y7Q352</accession>
<dbReference type="VEuPathDB" id="FungiDB:BD410DRAFT_804115"/>
<feature type="region of interest" description="Disordered" evidence="1">
    <location>
        <begin position="154"/>
        <end position="177"/>
    </location>
</feature>
<keyword evidence="3" id="KW-1185">Reference proteome</keyword>
<proteinExistence type="predicted"/>
<reference evidence="2 3" key="1">
    <citation type="submission" date="2018-06" db="EMBL/GenBank/DDBJ databases">
        <title>A transcriptomic atlas of mushroom development highlights an independent origin of complex multicellularity.</title>
        <authorList>
            <consortium name="DOE Joint Genome Institute"/>
            <person name="Krizsan K."/>
            <person name="Almasi E."/>
            <person name="Merenyi Z."/>
            <person name="Sahu N."/>
            <person name="Viragh M."/>
            <person name="Koszo T."/>
            <person name="Mondo S."/>
            <person name="Kiss B."/>
            <person name="Balint B."/>
            <person name="Kues U."/>
            <person name="Barry K."/>
            <person name="Hegedus J.C."/>
            <person name="Henrissat B."/>
            <person name="Johnson J."/>
            <person name="Lipzen A."/>
            <person name="Ohm R."/>
            <person name="Nagy I."/>
            <person name="Pangilinan J."/>
            <person name="Yan J."/>
            <person name="Xiong Y."/>
            <person name="Grigoriev I.V."/>
            <person name="Hibbett D.S."/>
            <person name="Nagy L.G."/>
        </authorList>
    </citation>
    <scope>NUCLEOTIDE SEQUENCE [LARGE SCALE GENOMIC DNA]</scope>
    <source>
        <strain evidence="2 3">SZMC22713</strain>
    </source>
</reference>